<dbReference type="RefSeq" id="WP_260976478.1">
    <property type="nucleotide sequence ID" value="NZ_JAOANI010000019.1"/>
</dbReference>
<keyword evidence="2" id="KW-0472">Membrane</keyword>
<dbReference type="EMBL" id="JAOANI010000019">
    <property type="protein sequence ID" value="MCT7359614.1"/>
    <property type="molecule type" value="Genomic_DNA"/>
</dbReference>
<evidence type="ECO:0000256" key="2">
    <source>
        <dbReference type="SAM" id="Phobius"/>
    </source>
</evidence>
<name>A0A9X3AS70_9GAMM</name>
<keyword evidence="2" id="KW-1133">Transmembrane helix</keyword>
<feature type="transmembrane region" description="Helical" evidence="2">
    <location>
        <begin position="40"/>
        <end position="61"/>
    </location>
</feature>
<accession>A0A9X3AS70</accession>
<reference evidence="4" key="1">
    <citation type="journal article" date="2022" name="Front. Microbiol.">
        <title>Genome-based taxonomic rearrangement of Oceanobacter-related bacteria including the description of Thalassolituus hydrocarbonoclasticus sp. nov. and Thalassolituus pacificus sp. nov. and emended description of the genus Thalassolituus.</title>
        <authorList>
            <person name="Dong C."/>
            <person name="Wei L."/>
            <person name="Wang J."/>
            <person name="Lai Q."/>
            <person name="Huang Z."/>
            <person name="Shao Z."/>
        </authorList>
    </citation>
    <scope>NUCLEOTIDE SEQUENCE</scope>
    <source>
        <strain evidence="4">59MF3M-4</strain>
    </source>
</reference>
<keyword evidence="2" id="KW-0812">Transmembrane</keyword>
<keyword evidence="5" id="KW-1185">Reference proteome</keyword>
<comment type="caution">
    <text evidence="4">The sequence shown here is derived from an EMBL/GenBank/DDBJ whole genome shotgun (WGS) entry which is preliminary data.</text>
</comment>
<reference evidence="4" key="2">
    <citation type="submission" date="2022-08" db="EMBL/GenBank/DDBJ databases">
        <authorList>
            <person name="Dong C."/>
        </authorList>
    </citation>
    <scope>NUCLEOTIDE SEQUENCE</scope>
    <source>
        <strain evidence="4">59MF3M-4</strain>
    </source>
</reference>
<feature type="region of interest" description="Disordered" evidence="1">
    <location>
        <begin position="78"/>
        <end position="101"/>
    </location>
</feature>
<evidence type="ECO:0000259" key="3">
    <source>
        <dbReference type="Pfam" id="PF16537"/>
    </source>
</evidence>
<gene>
    <name evidence="4" type="ORF">NYR02_11355</name>
</gene>
<dbReference type="Proteomes" id="UP001147830">
    <property type="component" value="Unassembled WGS sequence"/>
</dbReference>
<sequence>MSYILDALKKSELQRAQQSNSSASVAPDAPVTLVDQTESASAITVIALLLAVLVLLAVLLFRLLPLQGTEPEAAVAQTVVSATDKPSTRRDQAKQTAPTERPLKEHVAEFVPPPVTVTEPTVQIKPVDAPAVAAAENKTSPEAAAKAPAAAARRVDNARSLPPLDALRRIPPLMITSHIYSPVAEKRTVSMNNREWNEGDLVAPGVVLSEITPTGILLDVDGWPLHIGRSKGWQAIP</sequence>
<dbReference type="AlphaFoldDB" id="A0A9X3AS70"/>
<dbReference type="GO" id="GO:0015627">
    <property type="term" value="C:type II protein secretion system complex"/>
    <property type="evidence" value="ECO:0007669"/>
    <property type="project" value="InterPro"/>
</dbReference>
<dbReference type="Pfam" id="PF16537">
    <property type="entry name" value="T2SSB"/>
    <property type="match status" value="1"/>
</dbReference>
<proteinExistence type="predicted"/>
<evidence type="ECO:0000313" key="4">
    <source>
        <dbReference type="EMBL" id="MCT7359614.1"/>
    </source>
</evidence>
<organism evidence="4 5">
    <name type="scientific">Thalassolituus pacificus</name>
    <dbReference type="NCBI Taxonomy" id="2975440"/>
    <lineage>
        <taxon>Bacteria</taxon>
        <taxon>Pseudomonadati</taxon>
        <taxon>Pseudomonadota</taxon>
        <taxon>Gammaproteobacteria</taxon>
        <taxon>Oceanospirillales</taxon>
        <taxon>Oceanospirillaceae</taxon>
        <taxon>Thalassolituus</taxon>
    </lineage>
</organism>
<feature type="domain" description="Type II secretion system protein GspB C-terminal" evidence="3">
    <location>
        <begin position="170"/>
        <end position="227"/>
    </location>
</feature>
<evidence type="ECO:0000256" key="1">
    <source>
        <dbReference type="SAM" id="MobiDB-lite"/>
    </source>
</evidence>
<dbReference type="InterPro" id="IPR032389">
    <property type="entry name" value="GspB_C"/>
</dbReference>
<evidence type="ECO:0000313" key="5">
    <source>
        <dbReference type="Proteomes" id="UP001147830"/>
    </source>
</evidence>
<protein>
    <submittedName>
        <fullName evidence="4">General secretion pathway protein GspB</fullName>
    </submittedName>
</protein>